<name>A0ABV6YSE3_UNCC1</name>
<dbReference type="Gene3D" id="3.40.190.10">
    <property type="entry name" value="Periplasmic binding protein-like II"/>
    <property type="match status" value="2"/>
</dbReference>
<dbReference type="Pfam" id="PF12974">
    <property type="entry name" value="Phosphonate-bd"/>
    <property type="match status" value="1"/>
</dbReference>
<dbReference type="PANTHER" id="PTHR35841:SF1">
    <property type="entry name" value="PHOSPHONATES-BINDING PERIPLASMIC PROTEIN"/>
    <property type="match status" value="1"/>
</dbReference>
<dbReference type="Proteomes" id="UP001594351">
    <property type="component" value="Unassembled WGS sequence"/>
</dbReference>
<dbReference type="EMBL" id="JBHPBY010000017">
    <property type="protein sequence ID" value="MFC1849031.1"/>
    <property type="molecule type" value="Genomic_DNA"/>
</dbReference>
<dbReference type="SUPFAM" id="SSF53850">
    <property type="entry name" value="Periplasmic binding protein-like II"/>
    <property type="match status" value="1"/>
</dbReference>
<proteinExistence type="predicted"/>
<organism evidence="1 2">
    <name type="scientific">candidate division CSSED10-310 bacterium</name>
    <dbReference type="NCBI Taxonomy" id="2855610"/>
    <lineage>
        <taxon>Bacteria</taxon>
        <taxon>Bacteria division CSSED10-310</taxon>
    </lineage>
</organism>
<reference evidence="1 2" key="1">
    <citation type="submission" date="2024-09" db="EMBL/GenBank/DDBJ databases">
        <title>Laminarin stimulates single cell rates of sulfate reduction while oxygen inhibits transcriptomic activity in coastal marine sediment.</title>
        <authorList>
            <person name="Lindsay M."/>
            <person name="Orcutt B."/>
            <person name="Emerson D."/>
            <person name="Stepanauskas R."/>
            <person name="D'Angelo T."/>
        </authorList>
    </citation>
    <scope>NUCLEOTIDE SEQUENCE [LARGE SCALE GENOMIC DNA]</scope>
    <source>
        <strain evidence="1">SAG AM-311-K15</strain>
    </source>
</reference>
<sequence>MKGQKGQPKMRLYLVVVWTVWLTIFSLPCSVFAETDLIRFCYYDPDNEANNPMVAVRAMQPFAEYVGDKIQKTITIHFFISRKHFDQYLNDHTVSLAIVSPYYYVENRELRNLVPLAVPFVNESVTYKLILVTANNAAYRSLPDLKNTRLVYNALVEENYSFLNRAVFLNRIDISQFFNQLLDVTTPLASINTVLDGKAECALIVTGLYNTLRELDPRIAKKTKTIFSSGIIPRPPVCYIKGNLAPDLARKIAEILFAMRHSTIGQQTLLPFKVDGFKPVELDPFLHLEKILKEVK</sequence>
<evidence type="ECO:0000313" key="1">
    <source>
        <dbReference type="EMBL" id="MFC1849031.1"/>
    </source>
</evidence>
<dbReference type="PANTHER" id="PTHR35841">
    <property type="entry name" value="PHOSPHONATES-BINDING PERIPLASMIC PROTEIN"/>
    <property type="match status" value="1"/>
</dbReference>
<keyword evidence="2" id="KW-1185">Reference proteome</keyword>
<accession>A0ABV6YSE3</accession>
<evidence type="ECO:0000313" key="2">
    <source>
        <dbReference type="Proteomes" id="UP001594351"/>
    </source>
</evidence>
<protein>
    <submittedName>
        <fullName evidence="1">Phosphate/phosphite/phosphonate ABC transporter substrate-binding protein</fullName>
    </submittedName>
</protein>
<gene>
    <name evidence="1" type="ORF">ACFL27_02370</name>
</gene>
<comment type="caution">
    <text evidence="1">The sequence shown here is derived from an EMBL/GenBank/DDBJ whole genome shotgun (WGS) entry which is preliminary data.</text>
</comment>